<protein>
    <submittedName>
        <fullName evidence="1">Uncharacterized protein</fullName>
    </submittedName>
</protein>
<name>A0ABU3QBA1_9SPHN</name>
<reference evidence="1 2" key="1">
    <citation type="submission" date="2023-05" db="EMBL/GenBank/DDBJ databases">
        <authorList>
            <person name="Guo Y."/>
        </authorList>
    </citation>
    <scope>NUCLEOTIDE SEQUENCE [LARGE SCALE GENOMIC DNA]</scope>
    <source>
        <strain evidence="1 2">GR2756</strain>
    </source>
</reference>
<keyword evidence="2" id="KW-1185">Reference proteome</keyword>
<dbReference type="Proteomes" id="UP001259572">
    <property type="component" value="Unassembled WGS sequence"/>
</dbReference>
<organism evidence="1 2">
    <name type="scientific">Sphingosinicella rhizophila</name>
    <dbReference type="NCBI Taxonomy" id="3050082"/>
    <lineage>
        <taxon>Bacteria</taxon>
        <taxon>Pseudomonadati</taxon>
        <taxon>Pseudomonadota</taxon>
        <taxon>Alphaproteobacteria</taxon>
        <taxon>Sphingomonadales</taxon>
        <taxon>Sphingosinicellaceae</taxon>
        <taxon>Sphingosinicella</taxon>
    </lineage>
</organism>
<evidence type="ECO:0000313" key="2">
    <source>
        <dbReference type="Proteomes" id="UP001259572"/>
    </source>
</evidence>
<sequence>MPYRDPAHSEATVRTMESRGGLLLLTRLILWSMRNARKAG</sequence>
<dbReference type="RefSeq" id="WP_315727896.1">
    <property type="nucleotide sequence ID" value="NZ_JAVUPU010000010.1"/>
</dbReference>
<evidence type="ECO:0000313" key="1">
    <source>
        <dbReference type="EMBL" id="MDT9600572.1"/>
    </source>
</evidence>
<comment type="caution">
    <text evidence="1">The sequence shown here is derived from an EMBL/GenBank/DDBJ whole genome shotgun (WGS) entry which is preliminary data.</text>
</comment>
<accession>A0ABU3QBA1</accession>
<proteinExistence type="predicted"/>
<gene>
    <name evidence="1" type="ORF">RQX22_16550</name>
</gene>
<dbReference type="EMBL" id="JAVUPU010000010">
    <property type="protein sequence ID" value="MDT9600572.1"/>
    <property type="molecule type" value="Genomic_DNA"/>
</dbReference>